<dbReference type="InterPro" id="IPR050535">
    <property type="entry name" value="DNA_Repair-Maintenance_Comp"/>
</dbReference>
<dbReference type="InterPro" id="IPR041796">
    <property type="entry name" value="Mre11_N"/>
</dbReference>
<dbReference type="InterPro" id="IPR029052">
    <property type="entry name" value="Metallo-depent_PP-like"/>
</dbReference>
<dbReference type="OrthoDB" id="9773856at2"/>
<dbReference type="Gene3D" id="3.60.21.10">
    <property type="match status" value="1"/>
</dbReference>
<organism evidence="3 4">
    <name type="scientific">Enterococcus florum</name>
    <dbReference type="NCBI Taxonomy" id="2480627"/>
    <lineage>
        <taxon>Bacteria</taxon>
        <taxon>Bacillati</taxon>
        <taxon>Bacillota</taxon>
        <taxon>Bacilli</taxon>
        <taxon>Lactobacillales</taxon>
        <taxon>Enterococcaceae</taxon>
        <taxon>Enterococcus</taxon>
    </lineage>
</organism>
<gene>
    <name evidence="3" type="ORF">NRIC_11020</name>
</gene>
<dbReference type="RefSeq" id="WP_146621680.1">
    <property type="nucleotide sequence ID" value="NZ_BJCC01000009.1"/>
</dbReference>
<reference evidence="4" key="1">
    <citation type="submission" date="2019-02" db="EMBL/GenBank/DDBJ databases">
        <title>Draft genome sequence of Enterococcus sp. Gos25-1.</title>
        <authorList>
            <person name="Tanaka N."/>
            <person name="Shiwa Y."/>
            <person name="Fujita N."/>
        </authorList>
    </citation>
    <scope>NUCLEOTIDE SEQUENCE [LARGE SCALE GENOMIC DNA]</scope>
    <source>
        <strain evidence="4">Gos25-1</strain>
    </source>
</reference>
<name>A0A4P5PAE1_9ENTE</name>
<dbReference type="EMBL" id="BJCC01000009">
    <property type="protein sequence ID" value="GCF93211.1"/>
    <property type="molecule type" value="Genomic_DNA"/>
</dbReference>
<dbReference type="GO" id="GO:0016787">
    <property type="term" value="F:hydrolase activity"/>
    <property type="evidence" value="ECO:0007669"/>
    <property type="project" value="UniProtKB-KW"/>
</dbReference>
<protein>
    <submittedName>
        <fullName evidence="3">Metallophosphoesterase</fullName>
    </submittedName>
</protein>
<evidence type="ECO:0000256" key="1">
    <source>
        <dbReference type="ARBA" id="ARBA00022801"/>
    </source>
</evidence>
<evidence type="ECO:0000313" key="3">
    <source>
        <dbReference type="EMBL" id="GCF93211.1"/>
    </source>
</evidence>
<accession>A0A4P5PAE1</accession>
<dbReference type="CDD" id="cd00840">
    <property type="entry name" value="MPP_Mre11_N"/>
    <property type="match status" value="1"/>
</dbReference>
<dbReference type="Pfam" id="PF00149">
    <property type="entry name" value="Metallophos"/>
    <property type="match status" value="1"/>
</dbReference>
<evidence type="ECO:0000313" key="4">
    <source>
        <dbReference type="Proteomes" id="UP000290567"/>
    </source>
</evidence>
<dbReference type="SUPFAM" id="SSF56300">
    <property type="entry name" value="Metallo-dependent phosphatases"/>
    <property type="match status" value="1"/>
</dbReference>
<dbReference type="PANTHER" id="PTHR30337:SF7">
    <property type="entry name" value="PHOSPHOESTERASE"/>
    <property type="match status" value="1"/>
</dbReference>
<dbReference type="InterPro" id="IPR014576">
    <property type="entry name" value="Pesterase_YhaO"/>
</dbReference>
<dbReference type="PIRSF" id="PIRSF033091">
    <property type="entry name" value="Pesterase_YhaO"/>
    <property type="match status" value="1"/>
</dbReference>
<keyword evidence="1" id="KW-0378">Hydrolase</keyword>
<evidence type="ECO:0000259" key="2">
    <source>
        <dbReference type="Pfam" id="PF00149"/>
    </source>
</evidence>
<dbReference type="AlphaFoldDB" id="A0A4P5PAE1"/>
<comment type="caution">
    <text evidence="3">The sequence shown here is derived from an EMBL/GenBank/DDBJ whole genome shotgun (WGS) entry which is preliminary data.</text>
</comment>
<feature type="domain" description="Calcineurin-like phosphoesterase" evidence="2">
    <location>
        <begin position="1"/>
        <end position="194"/>
    </location>
</feature>
<dbReference type="PANTHER" id="PTHR30337">
    <property type="entry name" value="COMPONENT OF ATP-DEPENDENT DSDNA EXONUCLEASE"/>
    <property type="match status" value="1"/>
</dbReference>
<dbReference type="Proteomes" id="UP000290567">
    <property type="component" value="Unassembled WGS sequence"/>
</dbReference>
<sequence length="409" mass="47512">MKFLHAADLHLDRSFEGLIDIASSFQPYLSKANHEMLTKLVDTALNQAVDFVLLVGDTFHQNRPTLKTQRFFISEMTRLHQANIPVYMNFGNHDYYQEERYWFRFPENVELFTKERVETKQFHTKNGEAVAISSFSFQHPTIEKEMIHQFPVKSSDVFHIGMYHGGHFPYAPFTISKLVEKGYDYWALGHIHVPQILSNTPWIVYPGTPQGHTQKETTLAGVQLVEASRGKTTVEPIEIAAIHWKKQRVSLAHVRNNAQLFQVVKDQVQSELPELLHIELIEGEALGEELKYQIASDELRQVLQEELPDHIFLWRLAAADPAEERPYLAVEEALIDQLLTTYEEPAIFQAMVQELNQNPLIHPLLTEQFKQEVVEELKQTIKETYRFRLEDTSDESLKKTHDFFVNQDD</sequence>
<keyword evidence="4" id="KW-1185">Reference proteome</keyword>
<dbReference type="InterPro" id="IPR004843">
    <property type="entry name" value="Calcineurin-like_PHP"/>
</dbReference>
<proteinExistence type="predicted"/>